<dbReference type="HAMAP" id="MF_01241">
    <property type="entry name" value="GlcN6P_deamin"/>
    <property type="match status" value="1"/>
</dbReference>
<comment type="caution">
    <text evidence="4">Lacks conserved residue(s) required for the propagation of feature annotation.</text>
</comment>
<feature type="active site" description="Proton acceptor; for enolization step" evidence="4">
    <location>
        <position position="67"/>
    </location>
</feature>
<dbReference type="GO" id="GO:0019262">
    <property type="term" value="P:N-acetylneuraminate catabolic process"/>
    <property type="evidence" value="ECO:0007669"/>
    <property type="project" value="UniProtKB-UniRule"/>
</dbReference>
<dbReference type="GO" id="GO:0006043">
    <property type="term" value="P:glucosamine catabolic process"/>
    <property type="evidence" value="ECO:0007669"/>
    <property type="project" value="TreeGrafter"/>
</dbReference>
<feature type="active site" description="Proton acceptor; for ring-opening step" evidence="4">
    <location>
        <position position="138"/>
    </location>
</feature>
<sequence length="241" mass="27140">MRIIVAKDYNELSKKAASILAGQILLKSNSVLGLATGSTPIGTYQELVRMYREGIIDFEEIVTFNLDEYYSLPRSNEQSYYYFMNEHLFQHINIRNENVHIPNGITRDIESECKRYEEEIKKTGGIDFQLLGIGRNGHIGFNEPDVKFEAVTHLVTLDQDTIDANARFFDDPKDVPHKAISMGIKTIMHSKKIMLLASGSEKAKTIYGMIHGNITPELPASILQLHPEATVILDEAAAELL</sequence>
<feature type="active site" description="For ring-opening step" evidence="4">
    <location>
        <position position="143"/>
    </location>
</feature>
<dbReference type="GO" id="GO:0006046">
    <property type="term" value="P:N-acetylglucosamine catabolic process"/>
    <property type="evidence" value="ECO:0007669"/>
    <property type="project" value="UniProtKB-UniRule"/>
</dbReference>
<dbReference type="InterPro" id="IPR006148">
    <property type="entry name" value="Glc/Gal-6P_isomerase"/>
</dbReference>
<dbReference type="SUPFAM" id="SSF100950">
    <property type="entry name" value="NagB/RpiA/CoA transferase-like"/>
    <property type="match status" value="1"/>
</dbReference>
<dbReference type="UniPathway" id="UPA00629">
    <property type="reaction ID" value="UER00684"/>
</dbReference>
<dbReference type="AlphaFoldDB" id="A0A841KLU5"/>
<gene>
    <name evidence="4" type="primary">nagB</name>
    <name evidence="6" type="ORF">HNQ80_000453</name>
</gene>
<feature type="active site" description="For ring-opening step" evidence="4">
    <location>
        <position position="136"/>
    </location>
</feature>
<dbReference type="PANTHER" id="PTHR11280:SF5">
    <property type="entry name" value="GLUCOSAMINE-6-PHOSPHATE ISOMERASE"/>
    <property type="match status" value="1"/>
</dbReference>
<feature type="domain" description="Glucosamine/galactosamine-6-phosphate isomerase" evidence="5">
    <location>
        <begin position="15"/>
        <end position="226"/>
    </location>
</feature>
<dbReference type="PANTHER" id="PTHR11280">
    <property type="entry name" value="GLUCOSAMINE-6-PHOSPHATE ISOMERASE"/>
    <property type="match status" value="1"/>
</dbReference>
<dbReference type="GO" id="GO:0004342">
    <property type="term" value="F:glucosamine-6-phosphate deaminase activity"/>
    <property type="evidence" value="ECO:0007669"/>
    <property type="project" value="UniProtKB-UniRule"/>
</dbReference>
<keyword evidence="2 4" id="KW-0378">Hydrolase</keyword>
<dbReference type="GO" id="GO:0005975">
    <property type="term" value="P:carbohydrate metabolic process"/>
    <property type="evidence" value="ECO:0007669"/>
    <property type="project" value="InterPro"/>
</dbReference>
<dbReference type="NCBIfam" id="TIGR00502">
    <property type="entry name" value="nagB"/>
    <property type="match status" value="1"/>
</dbReference>
<keyword evidence="7" id="KW-1185">Reference proteome</keyword>
<dbReference type="EMBL" id="JACHEN010000002">
    <property type="protein sequence ID" value="MBB6214373.1"/>
    <property type="molecule type" value="Genomic_DNA"/>
</dbReference>
<keyword evidence="3 4" id="KW-0119">Carbohydrate metabolism</keyword>
<dbReference type="Gene3D" id="3.40.50.1360">
    <property type="match status" value="1"/>
</dbReference>
<organism evidence="6 7">
    <name type="scientific">Anaerosolibacter carboniphilus</name>
    <dbReference type="NCBI Taxonomy" id="1417629"/>
    <lineage>
        <taxon>Bacteria</taxon>
        <taxon>Bacillati</taxon>
        <taxon>Bacillota</taxon>
        <taxon>Clostridia</taxon>
        <taxon>Peptostreptococcales</taxon>
        <taxon>Thermotaleaceae</taxon>
        <taxon>Anaerosolibacter</taxon>
    </lineage>
</organism>
<dbReference type="Pfam" id="PF01182">
    <property type="entry name" value="Glucosamine_iso"/>
    <property type="match status" value="1"/>
</dbReference>
<proteinExistence type="inferred from homology"/>
<dbReference type="InterPro" id="IPR004547">
    <property type="entry name" value="Glucosamine6P_isomerase"/>
</dbReference>
<evidence type="ECO:0000259" key="5">
    <source>
        <dbReference type="Pfam" id="PF01182"/>
    </source>
</evidence>
<dbReference type="GO" id="GO:0005737">
    <property type="term" value="C:cytoplasm"/>
    <property type="evidence" value="ECO:0007669"/>
    <property type="project" value="TreeGrafter"/>
</dbReference>
<dbReference type="RefSeq" id="WP_184307749.1">
    <property type="nucleotide sequence ID" value="NZ_JACHEN010000002.1"/>
</dbReference>
<dbReference type="PROSITE" id="PS01161">
    <property type="entry name" value="GLC_GALNAC_ISOMERASE"/>
    <property type="match status" value="1"/>
</dbReference>
<reference evidence="6 7" key="1">
    <citation type="submission" date="2020-08" db="EMBL/GenBank/DDBJ databases">
        <title>Genomic Encyclopedia of Type Strains, Phase IV (KMG-IV): sequencing the most valuable type-strain genomes for metagenomic binning, comparative biology and taxonomic classification.</title>
        <authorList>
            <person name="Goeker M."/>
        </authorList>
    </citation>
    <scope>NUCLEOTIDE SEQUENCE [LARGE SCALE GENOMIC DNA]</scope>
    <source>
        <strain evidence="6 7">DSM 103526</strain>
    </source>
</reference>
<accession>A0A841KLU5</accession>
<dbReference type="GO" id="GO:0042802">
    <property type="term" value="F:identical protein binding"/>
    <property type="evidence" value="ECO:0007669"/>
    <property type="project" value="TreeGrafter"/>
</dbReference>
<evidence type="ECO:0000256" key="3">
    <source>
        <dbReference type="ARBA" id="ARBA00023277"/>
    </source>
</evidence>
<dbReference type="EC" id="3.5.99.6" evidence="4"/>
<evidence type="ECO:0000313" key="6">
    <source>
        <dbReference type="EMBL" id="MBB6214373.1"/>
    </source>
</evidence>
<dbReference type="CDD" id="cd01399">
    <property type="entry name" value="GlcN6P_deaminase"/>
    <property type="match status" value="1"/>
</dbReference>
<protein>
    <recommendedName>
        <fullName evidence="4">Glucosamine-6-phosphate deaminase</fullName>
        <ecNumber evidence="4">3.5.99.6</ecNumber>
    </recommendedName>
    <alternativeName>
        <fullName evidence="4">GlcN6P deaminase</fullName>
        <shortName evidence="4">GNPDA</shortName>
    </alternativeName>
    <alternativeName>
        <fullName evidence="4">Glucosamine-6-phosphate isomerase</fullName>
    </alternativeName>
</protein>
<evidence type="ECO:0000256" key="2">
    <source>
        <dbReference type="ARBA" id="ARBA00022801"/>
    </source>
</evidence>
<evidence type="ECO:0000256" key="1">
    <source>
        <dbReference type="ARBA" id="ARBA00000644"/>
    </source>
</evidence>
<dbReference type="FunFam" id="3.40.50.1360:FF:000003">
    <property type="entry name" value="Glucosamine-6-phosphate deaminase"/>
    <property type="match status" value="1"/>
</dbReference>
<name>A0A841KLU5_9FIRM</name>
<comment type="pathway">
    <text evidence="4">Amino-sugar metabolism; N-acetylneuraminate degradation; D-fructose 6-phosphate from N-acetylneuraminate: step 5/5.</text>
</comment>
<evidence type="ECO:0000256" key="4">
    <source>
        <dbReference type="HAMAP-Rule" id="MF_01241"/>
    </source>
</evidence>
<evidence type="ECO:0000313" key="7">
    <source>
        <dbReference type="Proteomes" id="UP000579281"/>
    </source>
</evidence>
<dbReference type="InterPro" id="IPR018321">
    <property type="entry name" value="Glucosamine6P_isomerase_CS"/>
</dbReference>
<comment type="caution">
    <text evidence="6">The sequence shown here is derived from an EMBL/GenBank/DDBJ whole genome shotgun (WGS) entry which is preliminary data.</text>
</comment>
<comment type="similarity">
    <text evidence="4">Belongs to the glucosamine/galactosamine-6-phosphate isomerase family. NagB subfamily.</text>
</comment>
<comment type="function">
    <text evidence="4">Catalyzes the reversible isomerization-deamination of glucosamine 6-phosphate (GlcN6P) to form fructose 6-phosphate (Fru6P) and ammonium ion.</text>
</comment>
<dbReference type="InterPro" id="IPR037171">
    <property type="entry name" value="NagB/RpiA_transferase-like"/>
</dbReference>
<comment type="catalytic activity">
    <reaction evidence="1 4">
        <text>alpha-D-glucosamine 6-phosphate + H2O = beta-D-fructose 6-phosphate + NH4(+)</text>
        <dbReference type="Rhea" id="RHEA:12172"/>
        <dbReference type="ChEBI" id="CHEBI:15377"/>
        <dbReference type="ChEBI" id="CHEBI:28938"/>
        <dbReference type="ChEBI" id="CHEBI:57634"/>
        <dbReference type="ChEBI" id="CHEBI:75989"/>
        <dbReference type="EC" id="3.5.99.6"/>
    </reaction>
</comment>
<dbReference type="Proteomes" id="UP000579281">
    <property type="component" value="Unassembled WGS sequence"/>
</dbReference>